<dbReference type="PANTHER" id="PTHR30231">
    <property type="entry name" value="DNA POLYMERASE III SUBUNIT EPSILON"/>
    <property type="match status" value="1"/>
</dbReference>
<dbReference type="InterPro" id="IPR013520">
    <property type="entry name" value="Ribonucl_H"/>
</dbReference>
<evidence type="ECO:0000256" key="1">
    <source>
        <dbReference type="ARBA" id="ARBA00022722"/>
    </source>
</evidence>
<dbReference type="Gene3D" id="3.30.420.10">
    <property type="entry name" value="Ribonuclease H-like superfamily/Ribonuclease H"/>
    <property type="match status" value="1"/>
</dbReference>
<name>A1U7Q5_MARN8</name>
<keyword evidence="1" id="KW-0540">Nuclease</keyword>
<keyword evidence="4" id="KW-0614">Plasmid</keyword>
<dbReference type="OrthoDB" id="9803913at2"/>
<dbReference type="Pfam" id="PF00929">
    <property type="entry name" value="RNase_T"/>
    <property type="match status" value="1"/>
</dbReference>
<dbReference type="GO" id="GO:0008408">
    <property type="term" value="F:3'-5' exonuclease activity"/>
    <property type="evidence" value="ECO:0007669"/>
    <property type="project" value="TreeGrafter"/>
</dbReference>
<dbReference type="GO" id="GO:0005829">
    <property type="term" value="C:cytosol"/>
    <property type="evidence" value="ECO:0007669"/>
    <property type="project" value="TreeGrafter"/>
</dbReference>
<organism evidence="4 5">
    <name type="scientific">Marinobacter nauticus (strain ATCC 700491 / DSM 11845 / VT8)</name>
    <name type="common">Marinobacter aquaeolei</name>
    <dbReference type="NCBI Taxonomy" id="351348"/>
    <lineage>
        <taxon>Bacteria</taxon>
        <taxon>Pseudomonadati</taxon>
        <taxon>Pseudomonadota</taxon>
        <taxon>Gammaproteobacteria</taxon>
        <taxon>Pseudomonadales</taxon>
        <taxon>Marinobacteraceae</taxon>
        <taxon>Marinobacter</taxon>
    </lineage>
</organism>
<dbReference type="InterPro" id="IPR036397">
    <property type="entry name" value="RNaseH_sf"/>
</dbReference>
<dbReference type="PANTHER" id="PTHR30231:SF37">
    <property type="entry name" value="EXODEOXYRIBONUCLEASE 10"/>
    <property type="match status" value="1"/>
</dbReference>
<protein>
    <submittedName>
        <fullName evidence="4">Exonuclease, RNase T and DNA polymerase III</fullName>
    </submittedName>
</protein>
<evidence type="ECO:0000313" key="5">
    <source>
        <dbReference type="Proteomes" id="UP000000998"/>
    </source>
</evidence>
<geneLocation type="plasmid" evidence="4 5">
    <name>pMAQU01</name>
</geneLocation>
<dbReference type="KEGG" id="maq:Maqu_4173"/>
<evidence type="ECO:0000256" key="2">
    <source>
        <dbReference type="ARBA" id="ARBA00022839"/>
    </source>
</evidence>
<evidence type="ECO:0000313" key="4">
    <source>
        <dbReference type="EMBL" id="ABM21024.1"/>
    </source>
</evidence>
<accession>A1U7Q5</accession>
<dbReference type="SMART" id="SM00479">
    <property type="entry name" value="EXOIII"/>
    <property type="match status" value="1"/>
</dbReference>
<dbReference type="HOGENOM" id="CLU_062227_0_0_6"/>
<dbReference type="GO" id="GO:0045004">
    <property type="term" value="P:DNA replication proofreading"/>
    <property type="evidence" value="ECO:0007669"/>
    <property type="project" value="TreeGrafter"/>
</dbReference>
<sequence>MFPIDEIPAIQSAPEDFRLLRRIPWTKPDVAFPIINVPVEVDNLQAVVWLDCETTGFQAGHDKIIELGLTKGYVDPITGELISLVASVSFYEDPGFPLPEIITQITGITDEMVSGRTIDGVQVREWFTDDPIVVAHNASFDRPFFESRFPMLDQLRWACSMKDIPWQEYGFESTKLEYLLYRLGYFYEGHRASIDAIATAFLMSQVPRASRALLEAEAASNVRIDAIGSPFHVKDTLKFHGFQWDGDNRVWHTEVRETALDSILAFLTQTYDFGGDRAHVTRLTSRDRYKG</sequence>
<dbReference type="eggNOG" id="COG2176">
    <property type="taxonomic scope" value="Bacteria"/>
</dbReference>
<keyword evidence="2 4" id="KW-0378">Hydrolase</keyword>
<gene>
    <name evidence="4" type="ordered locus">Maqu_4173</name>
</gene>
<feature type="domain" description="Exonuclease" evidence="3">
    <location>
        <begin position="46"/>
        <end position="212"/>
    </location>
</feature>
<dbReference type="Proteomes" id="UP000000998">
    <property type="component" value="Plasmid pMAQU01"/>
</dbReference>
<reference evidence="5" key="1">
    <citation type="journal article" date="2011" name="Appl. Environ. Microbiol.">
        <title>Genomic potential of Marinobacter aquaeolei, a biogeochemical 'opportunitroph'.</title>
        <authorList>
            <person name="Singer E."/>
            <person name="Webb E.A."/>
            <person name="Nelson W.C."/>
            <person name="Heidelberg J.F."/>
            <person name="Ivanova N."/>
            <person name="Pati A."/>
            <person name="Edwards K.J."/>
        </authorList>
    </citation>
    <scope>NUCLEOTIDE SEQUENCE [LARGE SCALE GENOMIC DNA]</scope>
    <source>
        <strain evidence="5">ATCC 700491 / DSM 11845 / VT8</strain>
    </source>
</reference>
<dbReference type="RefSeq" id="WP_011783329.1">
    <property type="nucleotide sequence ID" value="NC_008738.1"/>
</dbReference>
<dbReference type="SUPFAM" id="SSF53098">
    <property type="entry name" value="Ribonuclease H-like"/>
    <property type="match status" value="1"/>
</dbReference>
<dbReference type="EMBL" id="CP000515">
    <property type="protein sequence ID" value="ABM21024.1"/>
    <property type="molecule type" value="Genomic_DNA"/>
</dbReference>
<dbReference type="NCBIfam" id="NF006615">
    <property type="entry name" value="PRK09182.1"/>
    <property type="match status" value="1"/>
</dbReference>
<keyword evidence="2 4" id="KW-0269">Exonuclease</keyword>
<dbReference type="GO" id="GO:0003676">
    <property type="term" value="F:nucleic acid binding"/>
    <property type="evidence" value="ECO:0007669"/>
    <property type="project" value="InterPro"/>
</dbReference>
<proteinExistence type="predicted"/>
<dbReference type="CDD" id="cd06127">
    <property type="entry name" value="DEDDh"/>
    <property type="match status" value="1"/>
</dbReference>
<evidence type="ECO:0000259" key="3">
    <source>
        <dbReference type="SMART" id="SM00479"/>
    </source>
</evidence>
<dbReference type="AlphaFoldDB" id="A1U7Q5"/>
<dbReference type="InterPro" id="IPR012337">
    <property type="entry name" value="RNaseH-like_sf"/>
</dbReference>